<gene>
    <name evidence="5" type="ORF">DI396_04240</name>
</gene>
<comment type="caution">
    <text evidence="5">The sequence shown here is derived from an EMBL/GenBank/DDBJ whole genome shotgun (WGS) entry which is preliminary data.</text>
</comment>
<dbReference type="OrthoDB" id="9805585at2"/>
<evidence type="ECO:0000313" key="6">
    <source>
        <dbReference type="Proteomes" id="UP000248012"/>
    </source>
</evidence>
<dbReference type="AlphaFoldDB" id="A0A2V4N1E7"/>
<dbReference type="Gene3D" id="3.40.50.150">
    <property type="entry name" value="Vaccinia Virus protein VP39"/>
    <property type="match status" value="1"/>
</dbReference>
<dbReference type="Proteomes" id="UP000248012">
    <property type="component" value="Unassembled WGS sequence"/>
</dbReference>
<keyword evidence="3" id="KW-0949">S-adenosyl-L-methionine</keyword>
<sequence>MARDLTLFLGEMMRRPAEVVAIAPSSSAVARKMTEGLETVTGPVVEIGPGTGSFTREILARGVAPERLTLLETNPRFCDALRAKFPRVTVLNRPAQEIEKTGLRQIGAVISGVPVLARPAIQRDVVGRAFDVMAPDGQFVQITYSPAPPIDAEMQAELGLTCHKRGTVWANLPPARVFVFHRIHH</sequence>
<protein>
    <submittedName>
        <fullName evidence="5">Methyltransferase type 12</fullName>
    </submittedName>
</protein>
<dbReference type="InterPro" id="IPR029063">
    <property type="entry name" value="SAM-dependent_MTases_sf"/>
</dbReference>
<evidence type="ECO:0000256" key="2">
    <source>
        <dbReference type="ARBA" id="ARBA00022679"/>
    </source>
</evidence>
<dbReference type="CDD" id="cd02440">
    <property type="entry name" value="AdoMet_MTases"/>
    <property type="match status" value="1"/>
</dbReference>
<name>A0A2V4N1E7_9RHOB</name>
<keyword evidence="6" id="KW-1185">Reference proteome</keyword>
<evidence type="ECO:0000256" key="1">
    <source>
        <dbReference type="ARBA" id="ARBA00022603"/>
    </source>
</evidence>
<dbReference type="EMBL" id="QFVT01000003">
    <property type="protein sequence ID" value="PYC48624.1"/>
    <property type="molecule type" value="Genomic_DNA"/>
</dbReference>
<accession>A0A2V4N1E7</accession>
<dbReference type="RefSeq" id="WP_110795355.1">
    <property type="nucleotide sequence ID" value="NZ_KZ826482.1"/>
</dbReference>
<dbReference type="GO" id="GO:0032259">
    <property type="term" value="P:methylation"/>
    <property type="evidence" value="ECO:0007669"/>
    <property type="project" value="UniProtKB-KW"/>
</dbReference>
<dbReference type="GO" id="GO:0008168">
    <property type="term" value="F:methyltransferase activity"/>
    <property type="evidence" value="ECO:0007669"/>
    <property type="project" value="UniProtKB-KW"/>
</dbReference>
<dbReference type="GO" id="GO:0003723">
    <property type="term" value="F:RNA binding"/>
    <property type="evidence" value="ECO:0007669"/>
    <property type="project" value="UniProtKB-KW"/>
</dbReference>
<keyword evidence="2 5" id="KW-0808">Transferase</keyword>
<keyword evidence="1 5" id="KW-0489">Methyltransferase</keyword>
<evidence type="ECO:0000256" key="3">
    <source>
        <dbReference type="ARBA" id="ARBA00022691"/>
    </source>
</evidence>
<reference evidence="5 6" key="1">
    <citation type="submission" date="2018-05" db="EMBL/GenBank/DDBJ databases">
        <title>Oceanovita maritima gen. nov., sp. nov., a marine bacterium in the family Rhodobacteraceae isolated from surface seawater of Lundu port Xiamen, China.</title>
        <authorList>
            <person name="Hetharua B.H."/>
            <person name="Min D."/>
            <person name="Liao H."/>
            <person name="Tian Y."/>
        </authorList>
    </citation>
    <scope>NUCLEOTIDE SEQUENCE [LARGE SCALE GENOMIC DNA]</scope>
    <source>
        <strain evidence="5 6">FSX-11</strain>
    </source>
</reference>
<dbReference type="InterPro" id="IPR001737">
    <property type="entry name" value="KsgA/Erm"/>
</dbReference>
<organism evidence="5 6">
    <name type="scientific">Litorivita pollutaquae</name>
    <dbReference type="NCBI Taxonomy" id="2200892"/>
    <lineage>
        <taxon>Bacteria</taxon>
        <taxon>Pseudomonadati</taxon>
        <taxon>Pseudomonadota</taxon>
        <taxon>Alphaproteobacteria</taxon>
        <taxon>Rhodobacterales</taxon>
        <taxon>Paracoccaceae</taxon>
        <taxon>Litorivita</taxon>
    </lineage>
</organism>
<dbReference type="SUPFAM" id="SSF53335">
    <property type="entry name" value="S-adenosyl-L-methionine-dependent methyltransferases"/>
    <property type="match status" value="1"/>
</dbReference>
<dbReference type="Pfam" id="PF00398">
    <property type="entry name" value="RrnaAD"/>
    <property type="match status" value="1"/>
</dbReference>
<proteinExistence type="predicted"/>
<evidence type="ECO:0000313" key="5">
    <source>
        <dbReference type="EMBL" id="PYC48624.1"/>
    </source>
</evidence>
<evidence type="ECO:0000256" key="4">
    <source>
        <dbReference type="ARBA" id="ARBA00022884"/>
    </source>
</evidence>
<keyword evidence="4" id="KW-0694">RNA-binding</keyword>